<evidence type="ECO:0000313" key="1">
    <source>
        <dbReference type="EMBL" id="JAH67999.1"/>
    </source>
</evidence>
<dbReference type="AlphaFoldDB" id="A0A0E9UQ62"/>
<proteinExistence type="predicted"/>
<reference evidence="1" key="2">
    <citation type="journal article" date="2015" name="Fish Shellfish Immunol.">
        <title>Early steps in the European eel (Anguilla anguilla)-Vibrio vulnificus interaction in the gills: Role of the RtxA13 toxin.</title>
        <authorList>
            <person name="Callol A."/>
            <person name="Pajuelo D."/>
            <person name="Ebbesson L."/>
            <person name="Teles M."/>
            <person name="MacKenzie S."/>
            <person name="Amaro C."/>
        </authorList>
    </citation>
    <scope>NUCLEOTIDE SEQUENCE</scope>
</reference>
<protein>
    <submittedName>
        <fullName evidence="1">Uncharacterized protein</fullName>
    </submittedName>
</protein>
<sequence>MAYHVTRKCFSHSRTFQFVRMSWACRRKAAE</sequence>
<accession>A0A0E9UQ62</accession>
<reference evidence="1" key="1">
    <citation type="submission" date="2014-11" db="EMBL/GenBank/DDBJ databases">
        <authorList>
            <person name="Amaro Gonzalez C."/>
        </authorList>
    </citation>
    <scope>NUCLEOTIDE SEQUENCE</scope>
</reference>
<name>A0A0E9UQ62_ANGAN</name>
<dbReference type="EMBL" id="GBXM01040578">
    <property type="protein sequence ID" value="JAH67999.1"/>
    <property type="molecule type" value="Transcribed_RNA"/>
</dbReference>
<organism evidence="1">
    <name type="scientific">Anguilla anguilla</name>
    <name type="common">European freshwater eel</name>
    <name type="synonym">Muraena anguilla</name>
    <dbReference type="NCBI Taxonomy" id="7936"/>
    <lineage>
        <taxon>Eukaryota</taxon>
        <taxon>Metazoa</taxon>
        <taxon>Chordata</taxon>
        <taxon>Craniata</taxon>
        <taxon>Vertebrata</taxon>
        <taxon>Euteleostomi</taxon>
        <taxon>Actinopterygii</taxon>
        <taxon>Neopterygii</taxon>
        <taxon>Teleostei</taxon>
        <taxon>Anguilliformes</taxon>
        <taxon>Anguillidae</taxon>
        <taxon>Anguilla</taxon>
    </lineage>
</organism>